<feature type="domain" description="RecJ OB" evidence="8">
    <location>
        <begin position="475"/>
        <end position="569"/>
    </location>
</feature>
<evidence type="ECO:0000256" key="3">
    <source>
        <dbReference type="ARBA" id="ARBA00022722"/>
    </source>
</evidence>
<keyword evidence="10" id="KW-1185">Reference proteome</keyword>
<dbReference type="RefSeq" id="WP_144331977.1">
    <property type="nucleotide sequence ID" value="NZ_VLPL01000002.1"/>
</dbReference>
<evidence type="ECO:0000256" key="4">
    <source>
        <dbReference type="ARBA" id="ARBA00022801"/>
    </source>
</evidence>
<dbReference type="InterPro" id="IPR003156">
    <property type="entry name" value="DHHA1_dom"/>
</dbReference>
<protein>
    <recommendedName>
        <fullName evidence="2">Single-stranded-DNA-specific exonuclease RecJ</fullName>
    </recommendedName>
</protein>
<dbReference type="Pfam" id="PF02272">
    <property type="entry name" value="DHHA1"/>
    <property type="match status" value="1"/>
</dbReference>
<dbReference type="Pfam" id="PF17768">
    <property type="entry name" value="RecJ_OB"/>
    <property type="match status" value="1"/>
</dbReference>
<dbReference type="PANTHER" id="PTHR30255:SF2">
    <property type="entry name" value="SINGLE-STRANDED-DNA-SPECIFIC EXONUCLEASE RECJ"/>
    <property type="match status" value="1"/>
</dbReference>
<name>A0A556N2K8_9FLAO</name>
<evidence type="ECO:0000259" key="6">
    <source>
        <dbReference type="Pfam" id="PF01368"/>
    </source>
</evidence>
<keyword evidence="3" id="KW-0540">Nuclease</keyword>
<dbReference type="GO" id="GO:0006281">
    <property type="term" value="P:DNA repair"/>
    <property type="evidence" value="ECO:0007669"/>
    <property type="project" value="InterPro"/>
</dbReference>
<dbReference type="GO" id="GO:0003676">
    <property type="term" value="F:nucleic acid binding"/>
    <property type="evidence" value="ECO:0007669"/>
    <property type="project" value="InterPro"/>
</dbReference>
<proteinExistence type="inferred from homology"/>
<evidence type="ECO:0000259" key="7">
    <source>
        <dbReference type="Pfam" id="PF02272"/>
    </source>
</evidence>
<dbReference type="InterPro" id="IPR038763">
    <property type="entry name" value="DHH_sf"/>
</dbReference>
<dbReference type="OrthoDB" id="9809852at2"/>
<feature type="domain" description="DHHA1" evidence="7">
    <location>
        <begin position="350"/>
        <end position="441"/>
    </location>
</feature>
<dbReference type="Gene3D" id="3.90.1640.30">
    <property type="match status" value="1"/>
</dbReference>
<keyword evidence="4" id="KW-0378">Hydrolase</keyword>
<organism evidence="9 10">
    <name type="scientific">Fluviicola chungangensis</name>
    <dbReference type="NCBI Taxonomy" id="2597671"/>
    <lineage>
        <taxon>Bacteria</taxon>
        <taxon>Pseudomonadati</taxon>
        <taxon>Bacteroidota</taxon>
        <taxon>Flavobacteriia</taxon>
        <taxon>Flavobacteriales</taxon>
        <taxon>Crocinitomicaceae</taxon>
        <taxon>Fluviicola</taxon>
    </lineage>
</organism>
<dbReference type="Proteomes" id="UP000316008">
    <property type="component" value="Unassembled WGS sequence"/>
</dbReference>
<dbReference type="InterPro" id="IPR004610">
    <property type="entry name" value="RecJ"/>
</dbReference>
<dbReference type="GO" id="GO:0008409">
    <property type="term" value="F:5'-3' exonuclease activity"/>
    <property type="evidence" value="ECO:0007669"/>
    <property type="project" value="InterPro"/>
</dbReference>
<evidence type="ECO:0000313" key="10">
    <source>
        <dbReference type="Proteomes" id="UP000316008"/>
    </source>
</evidence>
<dbReference type="InterPro" id="IPR001667">
    <property type="entry name" value="DDH_dom"/>
</dbReference>
<evidence type="ECO:0000313" key="9">
    <source>
        <dbReference type="EMBL" id="TSJ46440.1"/>
    </source>
</evidence>
<sequence>MQKHWFIKQTPSPDKIQAAVDDLKVSPIMAALLTQRELTTLPQIRSFFTPELSDLHDPFLMLHMLEAVERLQLAVETDQRIMIFGDYDVDGTTSVALVYSVLKEYTSVEFYIPDRYEEGYGLSYKGIDTALEKGCGLLIALDCGIKEVEKVKYAKEKGLEIIICDHHTPGIVIPDCIVLDPKQKDCEYPFKELCGCGVGFKLLQAWFSKTGKPVSDLFEYLDLVAIAIGADIVSVTGENRILCKHGIQRLNENPRAGILALVEQAQRSFPLDLSNVVFTIAPRINAAGRLKSGSRAVELLLAKSKSEARHIAMEIDEYNSERRILDAQTTLEALEIIAQDELFINRKSTVVFQSGWHKGVVGIVASRLIEHHYRPTIVLTENKGEATGSARSVSGFNVYEAITACEHLLTQYGGHQHAAGLSLPLENVAVFREHFDAYVQEHIQALDEMEELVIDLEITASDLFLAGESVLQVPRIYRMLEQMEPFGPGNNKPVFCIRNAYASKQRVLKEAHLKFDLVDPVSGIELAAIGFNMADKADLIASGCAFDCAFTLETNTWQNRTTLQIQVRDIRETI</sequence>
<evidence type="ECO:0000256" key="1">
    <source>
        <dbReference type="ARBA" id="ARBA00005915"/>
    </source>
</evidence>
<reference evidence="9 10" key="1">
    <citation type="submission" date="2019-07" db="EMBL/GenBank/DDBJ databases">
        <authorList>
            <person name="Huq M.A."/>
        </authorList>
    </citation>
    <scope>NUCLEOTIDE SEQUENCE [LARGE SCALE GENOMIC DNA]</scope>
    <source>
        <strain evidence="9 10">MAH-3</strain>
    </source>
</reference>
<dbReference type="AlphaFoldDB" id="A0A556N2K8"/>
<dbReference type="PANTHER" id="PTHR30255">
    <property type="entry name" value="SINGLE-STRANDED-DNA-SPECIFIC EXONUCLEASE RECJ"/>
    <property type="match status" value="1"/>
</dbReference>
<keyword evidence="5 9" id="KW-0269">Exonuclease</keyword>
<evidence type="ECO:0000256" key="5">
    <source>
        <dbReference type="ARBA" id="ARBA00022839"/>
    </source>
</evidence>
<feature type="domain" description="DDH" evidence="6">
    <location>
        <begin position="80"/>
        <end position="228"/>
    </location>
</feature>
<dbReference type="SUPFAM" id="SSF64182">
    <property type="entry name" value="DHH phosphoesterases"/>
    <property type="match status" value="1"/>
</dbReference>
<comment type="caution">
    <text evidence="9">The sequence shown here is derived from an EMBL/GenBank/DDBJ whole genome shotgun (WGS) entry which is preliminary data.</text>
</comment>
<accession>A0A556N2K8</accession>
<comment type="similarity">
    <text evidence="1">Belongs to the RecJ family.</text>
</comment>
<gene>
    <name evidence="9" type="primary">recJ</name>
    <name evidence="9" type="ORF">FO442_04585</name>
</gene>
<dbReference type="Pfam" id="PF01368">
    <property type="entry name" value="DHH"/>
    <property type="match status" value="1"/>
</dbReference>
<dbReference type="NCBIfam" id="TIGR00644">
    <property type="entry name" value="recJ"/>
    <property type="match status" value="1"/>
</dbReference>
<dbReference type="Gene3D" id="3.10.310.30">
    <property type="match status" value="1"/>
</dbReference>
<dbReference type="InterPro" id="IPR051673">
    <property type="entry name" value="SSDNA_exonuclease_RecJ"/>
</dbReference>
<dbReference type="GO" id="GO:0006310">
    <property type="term" value="P:DNA recombination"/>
    <property type="evidence" value="ECO:0007669"/>
    <property type="project" value="InterPro"/>
</dbReference>
<evidence type="ECO:0000259" key="8">
    <source>
        <dbReference type="Pfam" id="PF17768"/>
    </source>
</evidence>
<dbReference type="InterPro" id="IPR041122">
    <property type="entry name" value="RecJ_OB"/>
</dbReference>
<evidence type="ECO:0000256" key="2">
    <source>
        <dbReference type="ARBA" id="ARBA00019841"/>
    </source>
</evidence>
<dbReference type="EMBL" id="VLPL01000002">
    <property type="protein sequence ID" value="TSJ46440.1"/>
    <property type="molecule type" value="Genomic_DNA"/>
</dbReference>